<dbReference type="GO" id="GO:0006298">
    <property type="term" value="P:mismatch repair"/>
    <property type="evidence" value="ECO:0007669"/>
    <property type="project" value="TreeGrafter"/>
</dbReference>
<keyword evidence="7 13" id="KW-0227">DNA damage</keyword>
<comment type="similarity">
    <text evidence="2 13">Belongs to the Nth/MutY family.</text>
</comment>
<dbReference type="Gene3D" id="1.10.340.30">
    <property type="entry name" value="Hypothetical protein, domain 2"/>
    <property type="match status" value="1"/>
</dbReference>
<dbReference type="InterPro" id="IPR003651">
    <property type="entry name" value="Endonuclease3_FeS-loop_motif"/>
</dbReference>
<evidence type="ECO:0000256" key="6">
    <source>
        <dbReference type="ARBA" id="ARBA00022723"/>
    </source>
</evidence>
<evidence type="ECO:0000256" key="1">
    <source>
        <dbReference type="ARBA" id="ARBA00000843"/>
    </source>
</evidence>
<comment type="catalytic activity">
    <reaction evidence="1 13">
        <text>Hydrolyzes free adenine bases from 7,8-dihydro-8-oxoguanine:adenine mismatched double-stranded DNA, leaving an apurinic site.</text>
        <dbReference type="EC" id="3.2.2.31"/>
    </reaction>
</comment>
<keyword evidence="8 15" id="KW-0378">Hydrolase</keyword>
<name>A0A422N7D8_TRYRA</name>
<dbReference type="Proteomes" id="UP000283634">
    <property type="component" value="Unassembled WGS sequence"/>
</dbReference>
<dbReference type="InterPro" id="IPR003265">
    <property type="entry name" value="HhH-GPD_domain"/>
</dbReference>
<dbReference type="GO" id="GO:0006284">
    <property type="term" value="P:base-excision repair"/>
    <property type="evidence" value="ECO:0007669"/>
    <property type="project" value="UniProtKB-UniRule"/>
</dbReference>
<evidence type="ECO:0000256" key="3">
    <source>
        <dbReference type="ARBA" id="ARBA00012045"/>
    </source>
</evidence>
<dbReference type="GO" id="GO:0035485">
    <property type="term" value="F:adenine/guanine mispair binding"/>
    <property type="evidence" value="ECO:0007669"/>
    <property type="project" value="TreeGrafter"/>
</dbReference>
<sequence>MSGLYRAVQKATTEWFYIHHKRDLPWRQSFSPTDGLDTSTGTTACLRNPYHVWVCEVMSQQTQIGTIIAYFERWISLFPTVAALAEASEESVKAAWAGLGYYRRALYLKRGAEYVMRHFGGKLPIRAVELRKIPGIGPYTAAAVASICFGENIAAVDGNVVRVITRLRCERDVDPKATKTMKAVTHWAQELMNEGPCHDPGAFNEGLMEIGSSVCKPSGRPLCEECPLQQFCKSYASKSRGEIEAIEGIIPLRSVAPKKKKQIVVSVIHEFRYGSANEGRVLRRFVVIQRPEEGLLGGMLEFPSTTYGLFHESIPIKDEVVQNIRERLDAKHGAVRYVGNVRHIFSHIDMEVLIYYALWESATPYLGNDDGGAKVEKPSCCIKEEAVCASLAEGLTVAPSRIFVKTMEEIRNSSASRLLLKVFQKLLLADQGDDNVESAFIRKRVREKKKGGGMGNQ</sequence>
<evidence type="ECO:0000256" key="10">
    <source>
        <dbReference type="ARBA" id="ARBA00023014"/>
    </source>
</evidence>
<dbReference type="GO" id="GO:0034039">
    <property type="term" value="F:8-oxo-7,8-dihydroguanine DNA N-glycosylase activity"/>
    <property type="evidence" value="ECO:0007669"/>
    <property type="project" value="TreeGrafter"/>
</dbReference>
<comment type="cofactor">
    <cofactor evidence="13">
        <name>[4Fe-4S] cluster</name>
        <dbReference type="ChEBI" id="CHEBI:49883"/>
    </cofactor>
    <text evidence="13">Binds 1 [4Fe-4S] cluster.</text>
</comment>
<dbReference type="InterPro" id="IPR029119">
    <property type="entry name" value="MutY_C"/>
</dbReference>
<evidence type="ECO:0000256" key="13">
    <source>
        <dbReference type="RuleBase" id="RU365096"/>
    </source>
</evidence>
<dbReference type="AlphaFoldDB" id="A0A422N7D8"/>
<dbReference type="Gene3D" id="1.10.1670.10">
    <property type="entry name" value="Helix-hairpin-Helix base-excision DNA repair enzymes (C-terminal)"/>
    <property type="match status" value="1"/>
</dbReference>
<dbReference type="OMA" id="QQTRMET"/>
<evidence type="ECO:0000313" key="15">
    <source>
        <dbReference type="EMBL" id="RNF01404.1"/>
    </source>
</evidence>
<dbReference type="GO" id="GO:0051539">
    <property type="term" value="F:4 iron, 4 sulfur cluster binding"/>
    <property type="evidence" value="ECO:0007669"/>
    <property type="project" value="UniProtKB-UniRule"/>
</dbReference>
<dbReference type="EMBL" id="MKGL01000276">
    <property type="protein sequence ID" value="RNF01404.1"/>
    <property type="molecule type" value="Genomic_DNA"/>
</dbReference>
<dbReference type="FunFam" id="1.10.340.30:FF:000002">
    <property type="entry name" value="Adenine DNA glycosylase"/>
    <property type="match status" value="1"/>
</dbReference>
<dbReference type="PANTHER" id="PTHR42944:SF1">
    <property type="entry name" value="ADENINE DNA GLYCOSYLASE"/>
    <property type="match status" value="1"/>
</dbReference>
<keyword evidence="11" id="KW-0234">DNA repair</keyword>
<dbReference type="PANTHER" id="PTHR42944">
    <property type="entry name" value="ADENINE DNA GLYCOSYLASE"/>
    <property type="match status" value="1"/>
</dbReference>
<keyword evidence="10" id="KW-0411">Iron-sulfur</keyword>
<dbReference type="RefSeq" id="XP_029236311.1">
    <property type="nucleotide sequence ID" value="XM_029383868.1"/>
</dbReference>
<dbReference type="SMART" id="SM00525">
    <property type="entry name" value="FES"/>
    <property type="match status" value="1"/>
</dbReference>
<feature type="domain" description="HhH-GPD" evidence="14">
    <location>
        <begin position="58"/>
        <end position="213"/>
    </location>
</feature>
<keyword evidence="16" id="KW-1185">Reference proteome</keyword>
<evidence type="ECO:0000256" key="11">
    <source>
        <dbReference type="ARBA" id="ARBA00023204"/>
    </source>
</evidence>
<gene>
    <name evidence="15" type="ORF">TraAM80_07055</name>
</gene>
<dbReference type="SMART" id="SM00478">
    <property type="entry name" value="ENDO3c"/>
    <property type="match status" value="1"/>
</dbReference>
<dbReference type="GO" id="GO:0046872">
    <property type="term" value="F:metal ion binding"/>
    <property type="evidence" value="ECO:0007669"/>
    <property type="project" value="UniProtKB-UniRule"/>
</dbReference>
<keyword evidence="5" id="KW-0004">4Fe-4S</keyword>
<evidence type="ECO:0000256" key="8">
    <source>
        <dbReference type="ARBA" id="ARBA00022801"/>
    </source>
</evidence>
<dbReference type="VEuPathDB" id="TriTrypDB:TRSC58_00447"/>
<evidence type="ECO:0000256" key="9">
    <source>
        <dbReference type="ARBA" id="ARBA00023004"/>
    </source>
</evidence>
<dbReference type="CDD" id="cd00056">
    <property type="entry name" value="ENDO3c"/>
    <property type="match status" value="1"/>
</dbReference>
<evidence type="ECO:0000256" key="12">
    <source>
        <dbReference type="ARBA" id="ARBA00023295"/>
    </source>
</evidence>
<dbReference type="GO" id="GO:0005634">
    <property type="term" value="C:nucleus"/>
    <property type="evidence" value="ECO:0007669"/>
    <property type="project" value="TreeGrafter"/>
</dbReference>
<proteinExistence type="inferred from homology"/>
<dbReference type="SUPFAM" id="SSF55811">
    <property type="entry name" value="Nudix"/>
    <property type="match status" value="1"/>
</dbReference>
<evidence type="ECO:0000256" key="4">
    <source>
        <dbReference type="ARBA" id="ARBA00022023"/>
    </source>
</evidence>
<dbReference type="GO" id="GO:0032357">
    <property type="term" value="F:oxidized purine DNA binding"/>
    <property type="evidence" value="ECO:0007669"/>
    <property type="project" value="TreeGrafter"/>
</dbReference>
<keyword evidence="12 13" id="KW-0326">Glycosidase</keyword>
<dbReference type="InterPro" id="IPR011257">
    <property type="entry name" value="DNA_glycosylase"/>
</dbReference>
<keyword evidence="15" id="KW-0255">Endonuclease</keyword>
<evidence type="ECO:0000256" key="7">
    <source>
        <dbReference type="ARBA" id="ARBA00022763"/>
    </source>
</evidence>
<dbReference type="GO" id="GO:0000701">
    <property type="term" value="F:purine-specific mismatch base pair DNA N-glycosylase activity"/>
    <property type="evidence" value="ECO:0007669"/>
    <property type="project" value="UniProtKB-EC"/>
</dbReference>
<dbReference type="InterPro" id="IPR015797">
    <property type="entry name" value="NUDIX_hydrolase-like_dom_sf"/>
</dbReference>
<evidence type="ECO:0000256" key="5">
    <source>
        <dbReference type="ARBA" id="ARBA00022485"/>
    </source>
</evidence>
<evidence type="ECO:0000313" key="16">
    <source>
        <dbReference type="Proteomes" id="UP000283634"/>
    </source>
</evidence>
<keyword evidence="6" id="KW-0479">Metal-binding</keyword>
<dbReference type="InterPro" id="IPR044298">
    <property type="entry name" value="MIG/MutY"/>
</dbReference>
<dbReference type="Gene3D" id="3.90.79.10">
    <property type="entry name" value="Nucleoside Triphosphate Pyrophosphohydrolase"/>
    <property type="match status" value="1"/>
</dbReference>
<dbReference type="GO" id="GO:0004519">
    <property type="term" value="F:endonuclease activity"/>
    <property type="evidence" value="ECO:0007669"/>
    <property type="project" value="UniProtKB-KW"/>
</dbReference>
<dbReference type="Pfam" id="PF00730">
    <property type="entry name" value="HhH-GPD"/>
    <property type="match status" value="1"/>
</dbReference>
<evidence type="ECO:0000256" key="2">
    <source>
        <dbReference type="ARBA" id="ARBA00008343"/>
    </source>
</evidence>
<dbReference type="CDD" id="cd03431">
    <property type="entry name" value="NUDIX_DNA_Glycosylase_C-MutY"/>
    <property type="match status" value="1"/>
</dbReference>
<comment type="function">
    <text evidence="13">Adenine glycosylase active on G-A mispairs.</text>
</comment>
<keyword evidence="9 13" id="KW-0408">Iron</keyword>
<dbReference type="EC" id="3.2.2.31" evidence="3 13"/>
<dbReference type="GeneID" id="40330988"/>
<organism evidence="15 16">
    <name type="scientific">Trypanosoma rangeli</name>
    <dbReference type="NCBI Taxonomy" id="5698"/>
    <lineage>
        <taxon>Eukaryota</taxon>
        <taxon>Discoba</taxon>
        <taxon>Euglenozoa</taxon>
        <taxon>Kinetoplastea</taxon>
        <taxon>Metakinetoplastina</taxon>
        <taxon>Trypanosomatida</taxon>
        <taxon>Trypanosomatidae</taxon>
        <taxon>Trypanosoma</taxon>
        <taxon>Herpetosoma</taxon>
    </lineage>
</organism>
<keyword evidence="15" id="KW-0540">Nuclease</keyword>
<dbReference type="SUPFAM" id="SSF48150">
    <property type="entry name" value="DNA-glycosylase"/>
    <property type="match status" value="1"/>
</dbReference>
<dbReference type="InterPro" id="IPR023170">
    <property type="entry name" value="HhH_base_excis_C"/>
</dbReference>
<protein>
    <recommendedName>
        <fullName evidence="4 13">Adenine DNA glycosylase</fullName>
        <ecNumber evidence="3 13">3.2.2.31</ecNumber>
    </recommendedName>
</protein>
<accession>A0A422N7D8</accession>
<dbReference type="OrthoDB" id="10248838at2759"/>
<comment type="caution">
    <text evidence="15">The sequence shown here is derived from an EMBL/GenBank/DDBJ whole genome shotgun (WGS) entry which is preliminary data.</text>
</comment>
<reference evidence="15 16" key="1">
    <citation type="journal article" date="2018" name="BMC Genomics">
        <title>Genomic comparison of Trypanosoma conorhini and Trypanosoma rangeli to Trypanosoma cruzi strains of high and low virulence.</title>
        <authorList>
            <person name="Bradwell K.R."/>
            <person name="Koparde V.N."/>
            <person name="Matveyev A.V."/>
            <person name="Serrano M.G."/>
            <person name="Alves J.M."/>
            <person name="Parikh H."/>
            <person name="Huang B."/>
            <person name="Lee V."/>
            <person name="Espinosa-Alvarez O."/>
            <person name="Ortiz P.A."/>
            <person name="Costa-Martins A.G."/>
            <person name="Teixeira M.M."/>
            <person name="Buck G.A."/>
        </authorList>
    </citation>
    <scope>NUCLEOTIDE SEQUENCE [LARGE SCALE GENOMIC DNA]</scope>
    <source>
        <strain evidence="15 16">AM80</strain>
    </source>
</reference>
<evidence type="ECO:0000259" key="14">
    <source>
        <dbReference type="SMART" id="SM00478"/>
    </source>
</evidence>